<evidence type="ECO:0000256" key="3">
    <source>
        <dbReference type="SAM" id="SignalP"/>
    </source>
</evidence>
<keyword evidence="6" id="KW-1185">Reference proteome</keyword>
<dbReference type="Proteomes" id="UP000609726">
    <property type="component" value="Unassembled WGS sequence"/>
</dbReference>
<organism evidence="5 6">
    <name type="scientific">Massilia mucilaginosa</name>
    <dbReference type="NCBI Taxonomy" id="2609282"/>
    <lineage>
        <taxon>Bacteria</taxon>
        <taxon>Pseudomonadati</taxon>
        <taxon>Pseudomonadota</taxon>
        <taxon>Betaproteobacteria</taxon>
        <taxon>Burkholderiales</taxon>
        <taxon>Oxalobacteraceae</taxon>
        <taxon>Telluria group</taxon>
        <taxon>Massilia</taxon>
    </lineage>
</organism>
<dbReference type="InterPro" id="IPR013783">
    <property type="entry name" value="Ig-like_fold"/>
</dbReference>
<dbReference type="Gene3D" id="2.120.10.30">
    <property type="entry name" value="TolB, C-terminal domain"/>
    <property type="match status" value="3"/>
</dbReference>
<comment type="caution">
    <text evidence="5">The sequence shown here is derived from an EMBL/GenBank/DDBJ whole genome shotgun (WGS) entry which is preliminary data.</text>
</comment>
<dbReference type="InterPro" id="IPR056822">
    <property type="entry name" value="TEN_NHL"/>
</dbReference>
<dbReference type="SUPFAM" id="SSF48726">
    <property type="entry name" value="Immunoglobulin"/>
    <property type="match status" value="1"/>
</dbReference>
<sequence length="491" mass="50227">MLMSTKKQGWRLPVALVSALCVASLGACGGGGKGDSSPAETAPFVPAPAITAQPLSQSVQNGQPATFTIAAGGAGPFSYQWNRNGVAIPGATGAGYTVGAVQLGDNAAIFSVNVRNAGGNVESTKASLTVIGTGLVSFAGAMRQKDDTGLTRIPARPLSAGLIDGPARDARFYNPKGVVVDAAGNVFVADSSNHIIRKITPDGVVSTLAGNPVMPGHFDADGAKAGFHVPTYLGMDAKGTLYVFDQRTEAAGQYASLVRKVSPAGEVQTLKIPRDPLNVSPAGTAVDSTNLTMAVDAAGNVYIAAWVYYKQIGCESNCDSLTRHAVRRIAPDGTATTLADLSSGPMAGINLAALQMNAMVVDSTGAVYISDTSAQVIWKLSAKGMYVHAGKSHQSGTSDGKENARFSSPGRMVFDKAGNLFVIDNSNTTIRRITPSGVVTTVAGTPGKNDIVLGDLPGSLSGIGGIAFDANGVLYVTVSDGVIKVMLPPAQ</sequence>
<dbReference type="Pfam" id="PF25021">
    <property type="entry name" value="TEN_NHL"/>
    <property type="match status" value="1"/>
</dbReference>
<feature type="signal peptide" evidence="3">
    <location>
        <begin position="1"/>
        <end position="29"/>
    </location>
</feature>
<reference evidence="5 6" key="1">
    <citation type="submission" date="2019-10" db="EMBL/GenBank/DDBJ databases">
        <title>Taxonomy of Antarctic Massilia spp.: description of Massilia rubra sp. nov., Massilia aquatica sp. nov., Massilia mucilaginosa sp. nov., Massilia frigida sp. nov. isolated from streams, lakes and regoliths.</title>
        <authorList>
            <person name="Holochova P."/>
            <person name="Sedlacek I."/>
            <person name="Kralova S."/>
            <person name="Maslanova I."/>
            <person name="Busse H.-J."/>
            <person name="Stankova E."/>
            <person name="Vrbovska V."/>
            <person name="Kovarovic V."/>
            <person name="Bartak M."/>
            <person name="Svec P."/>
            <person name="Pantucek R."/>
        </authorList>
    </citation>
    <scope>NUCLEOTIDE SEQUENCE [LARGE SCALE GENOMIC DNA]</scope>
    <source>
        <strain evidence="5 6">CCM 8733</strain>
    </source>
</reference>
<evidence type="ECO:0000313" key="6">
    <source>
        <dbReference type="Proteomes" id="UP000609726"/>
    </source>
</evidence>
<protein>
    <recommendedName>
        <fullName evidence="4">Teneurin NHL domain-containing protein</fullName>
    </recommendedName>
</protein>
<dbReference type="PANTHER" id="PTHR13833:SF71">
    <property type="entry name" value="NHL DOMAIN-CONTAINING PROTEIN"/>
    <property type="match status" value="1"/>
</dbReference>
<evidence type="ECO:0000256" key="2">
    <source>
        <dbReference type="PROSITE-ProRule" id="PRU00504"/>
    </source>
</evidence>
<evidence type="ECO:0000259" key="4">
    <source>
        <dbReference type="Pfam" id="PF25021"/>
    </source>
</evidence>
<accession>A0ABX0NYB2</accession>
<keyword evidence="3" id="KW-0732">Signal</keyword>
<feature type="repeat" description="NHL" evidence="2">
    <location>
        <begin position="172"/>
        <end position="202"/>
    </location>
</feature>
<proteinExistence type="predicted"/>
<feature type="domain" description="Teneurin NHL" evidence="4">
    <location>
        <begin position="165"/>
        <end position="211"/>
    </location>
</feature>
<keyword evidence="1" id="KW-0677">Repeat</keyword>
<dbReference type="PROSITE" id="PS51257">
    <property type="entry name" value="PROKAR_LIPOPROTEIN"/>
    <property type="match status" value="1"/>
</dbReference>
<evidence type="ECO:0000256" key="1">
    <source>
        <dbReference type="ARBA" id="ARBA00022737"/>
    </source>
</evidence>
<dbReference type="Gene3D" id="2.60.40.10">
    <property type="entry name" value="Immunoglobulins"/>
    <property type="match status" value="1"/>
</dbReference>
<dbReference type="SUPFAM" id="SSF101898">
    <property type="entry name" value="NHL repeat"/>
    <property type="match status" value="1"/>
</dbReference>
<dbReference type="InterPro" id="IPR001258">
    <property type="entry name" value="NHL_repeat"/>
</dbReference>
<evidence type="ECO:0000313" key="5">
    <source>
        <dbReference type="EMBL" id="NHZ91847.1"/>
    </source>
</evidence>
<dbReference type="EMBL" id="WHJH01000035">
    <property type="protein sequence ID" value="NHZ91847.1"/>
    <property type="molecule type" value="Genomic_DNA"/>
</dbReference>
<dbReference type="PROSITE" id="PS51125">
    <property type="entry name" value="NHL"/>
    <property type="match status" value="1"/>
</dbReference>
<dbReference type="InterPro" id="IPR036179">
    <property type="entry name" value="Ig-like_dom_sf"/>
</dbReference>
<dbReference type="InterPro" id="IPR011042">
    <property type="entry name" value="6-blade_b-propeller_TolB-like"/>
</dbReference>
<name>A0ABX0NYB2_9BURK</name>
<gene>
    <name evidence="5" type="ORF">F2P45_22980</name>
</gene>
<dbReference type="PANTHER" id="PTHR13833">
    <property type="match status" value="1"/>
</dbReference>
<feature type="chain" id="PRO_5047189788" description="Teneurin NHL domain-containing protein" evidence="3">
    <location>
        <begin position="30"/>
        <end position="491"/>
    </location>
</feature>